<evidence type="ECO:0000256" key="1">
    <source>
        <dbReference type="SAM" id="Phobius"/>
    </source>
</evidence>
<comment type="caution">
    <text evidence="2">The sequence shown here is derived from an EMBL/GenBank/DDBJ whole genome shotgun (WGS) entry which is preliminary data.</text>
</comment>
<keyword evidence="1" id="KW-0812">Transmembrane</keyword>
<feature type="transmembrane region" description="Helical" evidence="1">
    <location>
        <begin position="97"/>
        <end position="115"/>
    </location>
</feature>
<organism evidence="2 3">
    <name type="scientific">Euplotes crassus</name>
    <dbReference type="NCBI Taxonomy" id="5936"/>
    <lineage>
        <taxon>Eukaryota</taxon>
        <taxon>Sar</taxon>
        <taxon>Alveolata</taxon>
        <taxon>Ciliophora</taxon>
        <taxon>Intramacronucleata</taxon>
        <taxon>Spirotrichea</taxon>
        <taxon>Hypotrichia</taxon>
        <taxon>Euplotida</taxon>
        <taxon>Euplotidae</taxon>
        <taxon>Moneuplotes</taxon>
    </lineage>
</organism>
<keyword evidence="3" id="KW-1185">Reference proteome</keyword>
<gene>
    <name evidence="2" type="ORF">ECRASSUSDP1_LOCUS15233</name>
</gene>
<sequence length="329" mass="37454">MARKATSLSRFAQRSFLLGYDNTNIDLDGEFRTKRVFKKYAPSKAVIFNFHSKEGNIAKIFEATHNHNTRKNLWALSLPASLGTAAFIYQTLGMGAIYVYAPYLAISPLVLRMLNRVLTNSSGHKRVSDMYLLQNGDQILLKTYDGVWHKVCIQDIQSYKMNDKSTYIEILIVLKERTYVLSTKSKTFINFEIMDKIMKGVCIQTNLSTSKARPPANISKEGIVTVDIKHTLGISSNTKKVLSPQDQEISSEFEKFGIPYYSESDFYSLFKTTRTDFLTSLTPLSPSQAQAKINTLYDSKTRGRKLNLAHVEQNVRKKLEQKNKMKANK</sequence>
<keyword evidence="1" id="KW-0472">Membrane</keyword>
<proteinExistence type="predicted"/>
<dbReference type="AlphaFoldDB" id="A0AAD1XJP8"/>
<accession>A0AAD1XJP8</accession>
<keyword evidence="1" id="KW-1133">Transmembrane helix</keyword>
<reference evidence="2" key="1">
    <citation type="submission" date="2023-07" db="EMBL/GenBank/DDBJ databases">
        <authorList>
            <consortium name="AG Swart"/>
            <person name="Singh M."/>
            <person name="Singh A."/>
            <person name="Seah K."/>
            <person name="Emmerich C."/>
        </authorList>
    </citation>
    <scope>NUCLEOTIDE SEQUENCE</scope>
    <source>
        <strain evidence="2">DP1</strain>
    </source>
</reference>
<name>A0AAD1XJP8_EUPCR</name>
<dbReference type="EMBL" id="CAMPGE010015251">
    <property type="protein sequence ID" value="CAI2373884.1"/>
    <property type="molecule type" value="Genomic_DNA"/>
</dbReference>
<feature type="transmembrane region" description="Helical" evidence="1">
    <location>
        <begin position="73"/>
        <end position="91"/>
    </location>
</feature>
<dbReference type="Proteomes" id="UP001295684">
    <property type="component" value="Unassembled WGS sequence"/>
</dbReference>
<evidence type="ECO:0000313" key="2">
    <source>
        <dbReference type="EMBL" id="CAI2373884.1"/>
    </source>
</evidence>
<protein>
    <submittedName>
        <fullName evidence="2">Uncharacterized protein</fullName>
    </submittedName>
</protein>
<evidence type="ECO:0000313" key="3">
    <source>
        <dbReference type="Proteomes" id="UP001295684"/>
    </source>
</evidence>